<gene>
    <name evidence="7" type="ORF">EYC82_15260</name>
</gene>
<evidence type="ECO:0000256" key="3">
    <source>
        <dbReference type="RuleBase" id="RU362132"/>
    </source>
</evidence>
<dbReference type="InterPro" id="IPR012000">
    <property type="entry name" value="Thiamin_PyroP_enz_cen_dom"/>
</dbReference>
<dbReference type="SUPFAM" id="SSF52518">
    <property type="entry name" value="Thiamin diphosphate-binding fold (THDP-binding)"/>
    <property type="match status" value="2"/>
</dbReference>
<reference evidence="7" key="1">
    <citation type="submission" date="2019-02" db="EMBL/GenBank/DDBJ databases">
        <authorList>
            <person name="Li S.-H."/>
        </authorList>
    </citation>
    <scope>NUCLEOTIDE SEQUENCE</scope>
    <source>
        <strain evidence="7">IMCC11814</strain>
    </source>
</reference>
<dbReference type="PANTHER" id="PTHR42981">
    <property type="entry name" value="PYRUVATE DEHYDROGENASE [UBIQUINONE]"/>
    <property type="match status" value="1"/>
</dbReference>
<feature type="domain" description="Thiamine pyrophosphate enzyme central" evidence="4">
    <location>
        <begin position="228"/>
        <end position="356"/>
    </location>
</feature>
<dbReference type="Proteomes" id="UP001143304">
    <property type="component" value="Unassembled WGS sequence"/>
</dbReference>
<organism evidence="7 8">
    <name type="scientific">Candidatus Marimicrobium litorale</name>
    <dbReference type="NCBI Taxonomy" id="2518991"/>
    <lineage>
        <taxon>Bacteria</taxon>
        <taxon>Pseudomonadati</taxon>
        <taxon>Pseudomonadota</taxon>
        <taxon>Gammaproteobacteria</taxon>
        <taxon>Cellvibrionales</taxon>
        <taxon>Halieaceae</taxon>
        <taxon>Marimicrobium</taxon>
    </lineage>
</organism>
<evidence type="ECO:0000313" key="7">
    <source>
        <dbReference type="EMBL" id="MCX2978724.1"/>
    </source>
</evidence>
<dbReference type="InterPro" id="IPR029061">
    <property type="entry name" value="THDP-binding"/>
</dbReference>
<dbReference type="InterPro" id="IPR029035">
    <property type="entry name" value="DHS-like_NAD/FAD-binding_dom"/>
</dbReference>
<dbReference type="Pfam" id="PF02775">
    <property type="entry name" value="TPP_enzyme_C"/>
    <property type="match status" value="1"/>
</dbReference>
<evidence type="ECO:0000256" key="2">
    <source>
        <dbReference type="ARBA" id="ARBA00023052"/>
    </source>
</evidence>
<evidence type="ECO:0000259" key="5">
    <source>
        <dbReference type="Pfam" id="PF02775"/>
    </source>
</evidence>
<comment type="similarity">
    <text evidence="1 3">Belongs to the TPP enzyme family.</text>
</comment>
<evidence type="ECO:0000259" key="4">
    <source>
        <dbReference type="Pfam" id="PF00205"/>
    </source>
</evidence>
<dbReference type="Gene3D" id="3.40.50.970">
    <property type="match status" value="2"/>
</dbReference>
<protein>
    <submittedName>
        <fullName evidence="7">Ubiquinone-dependent pyruvate dehydrogenase</fullName>
    </submittedName>
</protein>
<dbReference type="PANTHER" id="PTHR42981:SF2">
    <property type="entry name" value="PYRUVATE DEHYDROGENASE [UBIQUINONE]"/>
    <property type="match status" value="1"/>
</dbReference>
<keyword evidence="8" id="KW-1185">Reference proteome</keyword>
<evidence type="ECO:0000259" key="6">
    <source>
        <dbReference type="Pfam" id="PF02776"/>
    </source>
</evidence>
<comment type="caution">
    <text evidence="7">The sequence shown here is derived from an EMBL/GenBank/DDBJ whole genome shotgun (WGS) entry which is preliminary data.</text>
</comment>
<dbReference type="PROSITE" id="PS00187">
    <property type="entry name" value="TPP_ENZYMES"/>
    <property type="match status" value="1"/>
</dbReference>
<dbReference type="Gene3D" id="3.40.50.1220">
    <property type="entry name" value="TPP-binding domain"/>
    <property type="match status" value="1"/>
</dbReference>
<dbReference type="InterPro" id="IPR000399">
    <property type="entry name" value="TPP-bd_CS"/>
</dbReference>
<dbReference type="InterPro" id="IPR012001">
    <property type="entry name" value="Thiamin_PyroP_enz_TPP-bd_dom"/>
</dbReference>
<keyword evidence="2 3" id="KW-0786">Thiamine pyrophosphate</keyword>
<sequence length="619" mass="66765">MLSGSGETGDCVHHPPLICPILLSSFILIIKIIRGFQMARSISQAILDVLAEAGARDVFGVVGDVINPFVLETINDPRFNWITVRHEEHAGYAAAAQSELSGAIGVCAGTAGPGALHLINGLYNAQKEGGAVVAITGQVPTAQRGSDFHKEMDLTKVFDDVCAYQAVIETPAQVPRMIQIAVQKALAERAVVRIEVAADIFPKDILGEHYTHPMVHQMPRVTPPLEELEKAAEILRSGKRVTVYCGIGCRDSKSDVLALASKLGAPIGHTLRAKDIFDYSDGPVVGLTGNIGSPAGFHAVNDCDVLLMLGTDFPYSEFLPDGRPIIQVDQRIDHIGRRGPVSLGLVGDAGETVRALLPLIEAEKKSSEFRDRLLSMRDKWLKHVDSQASLSREDEPLHPQLFAKAVSDSADDDAIFAVDVGECTVWTARNMSMAQDRRMVGGFNHGSLGPGLPTALGAAALFPSRQVWALCGDGGFCMSMNDFVTAVRYNWPIKVLVFNNSELGFVAMEMQVAGMPKNDEATGLTNPDFAAYAKACGGDGVRVEHAADIVPAIEQAIASDKPFIIDAIVSSGELVMPPHIKIDEVWGFGLSKIKEAVLGVKGDHEVWKEWRDEFMGFRS</sequence>
<evidence type="ECO:0000256" key="1">
    <source>
        <dbReference type="ARBA" id="ARBA00007812"/>
    </source>
</evidence>
<feature type="domain" description="Thiamine pyrophosphate enzyme TPP-binding" evidence="5">
    <location>
        <begin position="419"/>
        <end position="566"/>
    </location>
</feature>
<accession>A0ABT3T9K0</accession>
<dbReference type="InterPro" id="IPR011766">
    <property type="entry name" value="TPP_enzyme_TPP-bd"/>
</dbReference>
<keyword evidence="7" id="KW-0830">Ubiquinone</keyword>
<feature type="domain" description="Thiamine pyrophosphate enzyme N-terminal TPP-binding" evidence="6">
    <location>
        <begin position="42"/>
        <end position="155"/>
    </location>
</feature>
<dbReference type="InterPro" id="IPR047212">
    <property type="entry name" value="TPP_POXB-like"/>
</dbReference>
<evidence type="ECO:0000313" key="8">
    <source>
        <dbReference type="Proteomes" id="UP001143304"/>
    </source>
</evidence>
<keyword evidence="7" id="KW-0670">Pyruvate</keyword>
<dbReference type="Pfam" id="PF00205">
    <property type="entry name" value="TPP_enzyme_M"/>
    <property type="match status" value="1"/>
</dbReference>
<proteinExistence type="inferred from homology"/>
<dbReference type="EMBL" id="SHNO01000001">
    <property type="protein sequence ID" value="MCX2978724.1"/>
    <property type="molecule type" value="Genomic_DNA"/>
</dbReference>
<dbReference type="SUPFAM" id="SSF52467">
    <property type="entry name" value="DHS-like NAD/FAD-binding domain"/>
    <property type="match status" value="1"/>
</dbReference>
<dbReference type="InterPro" id="IPR047211">
    <property type="entry name" value="POXB-like"/>
</dbReference>
<name>A0ABT3T9K0_9GAMM</name>
<dbReference type="CDD" id="cd02014">
    <property type="entry name" value="TPP_POX"/>
    <property type="match status" value="1"/>
</dbReference>
<dbReference type="Pfam" id="PF02776">
    <property type="entry name" value="TPP_enzyme_N"/>
    <property type="match status" value="1"/>
</dbReference>